<keyword evidence="2" id="KW-1185">Reference proteome</keyword>
<evidence type="ECO:0000313" key="2">
    <source>
        <dbReference type="Proteomes" id="UP001566132"/>
    </source>
</evidence>
<protein>
    <submittedName>
        <fullName evidence="1">Uncharacterized protein</fullName>
    </submittedName>
</protein>
<proteinExistence type="predicted"/>
<comment type="caution">
    <text evidence="1">The sequence shown here is derived from an EMBL/GenBank/DDBJ whole genome shotgun (WGS) entry which is preliminary data.</text>
</comment>
<dbReference type="Proteomes" id="UP001566132">
    <property type="component" value="Unassembled WGS sequence"/>
</dbReference>
<evidence type="ECO:0000313" key="1">
    <source>
        <dbReference type="EMBL" id="KAL1493628.1"/>
    </source>
</evidence>
<dbReference type="AlphaFoldDB" id="A0ABD1EI41"/>
<name>A0ABD1EI41_HYPHA</name>
<sequence length="77" mass="8892">MLNFLIPVSATERQVHLVRSSTEEKPVPISVEKKEQLMELLEYIPESLWDFYKNIPSTQDEVDILSNISSEEDEDPA</sequence>
<organism evidence="1 2">
    <name type="scientific">Hypothenemus hampei</name>
    <name type="common">Coffee berry borer</name>
    <dbReference type="NCBI Taxonomy" id="57062"/>
    <lineage>
        <taxon>Eukaryota</taxon>
        <taxon>Metazoa</taxon>
        <taxon>Ecdysozoa</taxon>
        <taxon>Arthropoda</taxon>
        <taxon>Hexapoda</taxon>
        <taxon>Insecta</taxon>
        <taxon>Pterygota</taxon>
        <taxon>Neoptera</taxon>
        <taxon>Endopterygota</taxon>
        <taxon>Coleoptera</taxon>
        <taxon>Polyphaga</taxon>
        <taxon>Cucujiformia</taxon>
        <taxon>Curculionidae</taxon>
        <taxon>Scolytinae</taxon>
        <taxon>Hypothenemus</taxon>
    </lineage>
</organism>
<gene>
    <name evidence="1" type="ORF">ABEB36_009328</name>
</gene>
<accession>A0ABD1EI41</accession>
<dbReference type="EMBL" id="JBDJPC010000007">
    <property type="protein sequence ID" value="KAL1493628.1"/>
    <property type="molecule type" value="Genomic_DNA"/>
</dbReference>
<reference evidence="1 2" key="1">
    <citation type="submission" date="2024-05" db="EMBL/GenBank/DDBJ databases">
        <title>Genetic variation in Jamaican populations of the coffee berry borer (Hypothenemus hampei).</title>
        <authorList>
            <person name="Errbii M."/>
            <person name="Myrie A."/>
        </authorList>
    </citation>
    <scope>NUCLEOTIDE SEQUENCE [LARGE SCALE GENOMIC DNA]</scope>
    <source>
        <strain evidence="1">JA-Hopewell-2020-01-JO</strain>
        <tissue evidence="1">Whole body</tissue>
    </source>
</reference>